<evidence type="ECO:0000256" key="1">
    <source>
        <dbReference type="SAM" id="MobiDB-lite"/>
    </source>
</evidence>
<dbReference type="Proteomes" id="UP001296104">
    <property type="component" value="Unassembled WGS sequence"/>
</dbReference>
<evidence type="ECO:0000313" key="3">
    <source>
        <dbReference type="Proteomes" id="UP001296104"/>
    </source>
</evidence>
<accession>A0AAI9ECT8</accession>
<dbReference type="AlphaFoldDB" id="A0AAI9ECT8"/>
<dbReference type="EMBL" id="CAVMBE010000050">
    <property type="protein sequence ID" value="CAK4031583.1"/>
    <property type="molecule type" value="Genomic_DNA"/>
</dbReference>
<feature type="compositionally biased region" description="Polar residues" evidence="1">
    <location>
        <begin position="367"/>
        <end position="382"/>
    </location>
</feature>
<name>A0AAI9ECT8_9PEZI</name>
<comment type="caution">
    <text evidence="2">The sequence shown here is derived from an EMBL/GenBank/DDBJ whole genome shotgun (WGS) entry which is preliminary data.</text>
</comment>
<feature type="compositionally biased region" description="Polar residues" evidence="1">
    <location>
        <begin position="341"/>
        <end position="356"/>
    </location>
</feature>
<feature type="compositionally biased region" description="Polar residues" evidence="1">
    <location>
        <begin position="399"/>
        <end position="411"/>
    </location>
</feature>
<proteinExistence type="predicted"/>
<keyword evidence="3" id="KW-1185">Reference proteome</keyword>
<sequence>MAAQRQLAPFQERALRDAIAMDELNLECLRGKGRKKSKPQLGIEKAKKLVQTKQKLIENATDLHSRRVAQLDYTKALKDQSFYQAELDRAPEDIAKLEKELARRRSRLEENEKLKAKNEKREAAKINKAGCAEKKGPLATSRQQTANTVWKPATAEGMAWNKRKAPPKVTKTTRKVASHPYTSRTRDLVKDTTSSNKARAHGAPGSMGVDGDTGAKTHRSAGKVDVKTPSSGRTKRKMTDAESDSEEQAPLKRVRRAPETSSRPKRKFSIEDDDTAAASDDKQRKKTRRESSTAPSAVSATAGDNTEAEDSDGLRVGGSSGNANSEKADTEQHPARKTSRASRTGSETAPFSNGDNTSEEEYRELKSTSPSADSSSIRTRATTPEDPACVQNDIFDDSQVVSNSSEYTQGAAQKKRKLEDGPESP</sequence>
<feature type="compositionally biased region" description="Basic residues" evidence="1">
    <location>
        <begin position="161"/>
        <end position="177"/>
    </location>
</feature>
<feature type="region of interest" description="Disordered" evidence="1">
    <location>
        <begin position="112"/>
        <end position="425"/>
    </location>
</feature>
<feature type="compositionally biased region" description="Low complexity" evidence="1">
    <location>
        <begin position="292"/>
        <end position="302"/>
    </location>
</feature>
<feature type="compositionally biased region" description="Basic and acidic residues" evidence="1">
    <location>
        <begin position="112"/>
        <end position="136"/>
    </location>
</feature>
<gene>
    <name evidence="2" type="ORF">LECACI_7A006741</name>
</gene>
<evidence type="ECO:0000313" key="2">
    <source>
        <dbReference type="EMBL" id="CAK4031583.1"/>
    </source>
</evidence>
<organism evidence="2 3">
    <name type="scientific">Lecanosticta acicola</name>
    <dbReference type="NCBI Taxonomy" id="111012"/>
    <lineage>
        <taxon>Eukaryota</taxon>
        <taxon>Fungi</taxon>
        <taxon>Dikarya</taxon>
        <taxon>Ascomycota</taxon>
        <taxon>Pezizomycotina</taxon>
        <taxon>Dothideomycetes</taxon>
        <taxon>Dothideomycetidae</taxon>
        <taxon>Mycosphaerellales</taxon>
        <taxon>Mycosphaerellaceae</taxon>
        <taxon>Lecanosticta</taxon>
    </lineage>
</organism>
<protein>
    <submittedName>
        <fullName evidence="2">Uncharacterized protein</fullName>
    </submittedName>
</protein>
<reference evidence="2" key="1">
    <citation type="submission" date="2023-11" db="EMBL/GenBank/DDBJ databases">
        <authorList>
            <person name="Alioto T."/>
            <person name="Alioto T."/>
            <person name="Gomez Garrido J."/>
        </authorList>
    </citation>
    <scope>NUCLEOTIDE SEQUENCE</scope>
</reference>